<organism evidence="1">
    <name type="scientific">uncultured Caudovirales phage</name>
    <dbReference type="NCBI Taxonomy" id="2100421"/>
    <lineage>
        <taxon>Viruses</taxon>
        <taxon>Duplodnaviria</taxon>
        <taxon>Heunggongvirae</taxon>
        <taxon>Uroviricota</taxon>
        <taxon>Caudoviricetes</taxon>
        <taxon>Peduoviridae</taxon>
        <taxon>Maltschvirus</taxon>
        <taxon>Maltschvirus maltsch</taxon>
    </lineage>
</organism>
<reference evidence="1" key="1">
    <citation type="submission" date="2020-04" db="EMBL/GenBank/DDBJ databases">
        <authorList>
            <person name="Chiriac C."/>
            <person name="Salcher M."/>
            <person name="Ghai R."/>
            <person name="Kavagutti S V."/>
        </authorList>
    </citation>
    <scope>NUCLEOTIDE SEQUENCE</scope>
</reference>
<gene>
    <name evidence="1" type="ORF">UFOVP115_58</name>
</gene>
<name>A0A6J5L9Q0_9CAUD</name>
<protein>
    <submittedName>
        <fullName evidence="1">Uncharacterized protein</fullName>
    </submittedName>
</protein>
<accession>A0A6J5L9Q0</accession>
<sequence length="219" mass="24218">MPITPDAPNAASYIADDIDARPSQATATSTSVQSGWDAAESLTVSSDFPTEVRFEDGKHQVFKFLDENGPFAIYKQHFLKQKTSGKRSYVCIGANCPLCVKLQDRPENKRAFTVVSLNSPEGMLRQMLISGARLYQSLHAAHYSPQGPLTSGYWAIVRLGKGPQTSYTVTPIKERDLEDDWKISQEKAASVVSASEVYTRGLIKEHSFEELDEIADSLL</sequence>
<proteinExistence type="predicted"/>
<evidence type="ECO:0000313" key="1">
    <source>
        <dbReference type="EMBL" id="CAB4129600.1"/>
    </source>
</evidence>
<dbReference type="EMBL" id="LR796236">
    <property type="protein sequence ID" value="CAB4129600.1"/>
    <property type="molecule type" value="Genomic_DNA"/>
</dbReference>